<gene>
    <name evidence="9" type="ORF">RUM44_003594</name>
</gene>
<feature type="domain" description="HTH La-type RNA-binding" evidence="7">
    <location>
        <begin position="21"/>
        <end position="113"/>
    </location>
</feature>
<dbReference type="InterPro" id="IPR045180">
    <property type="entry name" value="La_dom_prot"/>
</dbReference>
<dbReference type="Pfam" id="PF00076">
    <property type="entry name" value="RRM_1"/>
    <property type="match status" value="1"/>
</dbReference>
<dbReference type="SMART" id="SM00715">
    <property type="entry name" value="LA"/>
    <property type="match status" value="1"/>
</dbReference>
<dbReference type="PROSITE" id="PS50102">
    <property type="entry name" value="RRM"/>
    <property type="match status" value="1"/>
</dbReference>
<dbReference type="InterPro" id="IPR014886">
    <property type="entry name" value="La_xRRM"/>
</dbReference>
<dbReference type="PANTHER" id="PTHR22792:SF166">
    <property type="entry name" value="LUPUS LA PROTEIN HOMOLOG"/>
    <property type="match status" value="1"/>
</dbReference>
<dbReference type="EMBL" id="JAWJWF010000049">
    <property type="protein sequence ID" value="KAK6619212.1"/>
    <property type="molecule type" value="Genomic_DNA"/>
</dbReference>
<dbReference type="PROSITE" id="PS50961">
    <property type="entry name" value="HTH_LA"/>
    <property type="match status" value="1"/>
</dbReference>
<evidence type="ECO:0000259" key="6">
    <source>
        <dbReference type="PROSITE" id="PS50102"/>
    </source>
</evidence>
<dbReference type="CDD" id="cd12291">
    <property type="entry name" value="RRM1_La"/>
    <property type="match status" value="1"/>
</dbReference>
<dbReference type="InterPro" id="IPR035979">
    <property type="entry name" value="RBD_domain_sf"/>
</dbReference>
<evidence type="ECO:0000259" key="7">
    <source>
        <dbReference type="PROSITE" id="PS50961"/>
    </source>
</evidence>
<dbReference type="PROSITE" id="PS51939">
    <property type="entry name" value="XRRM"/>
    <property type="match status" value="1"/>
</dbReference>
<dbReference type="InterPro" id="IPR006630">
    <property type="entry name" value="La_HTH"/>
</dbReference>
<dbReference type="InterPro" id="IPR036388">
    <property type="entry name" value="WH-like_DNA-bd_sf"/>
</dbReference>
<keyword evidence="2 4" id="KW-0694">RNA-binding</keyword>
<name>A0ABR1AGX4_POLSC</name>
<sequence length="382" mass="43691">MADVTANGEAKPQNGEAEKNESDSAKLHEQILKQVEYYFGDINLPKDKFMLEQIKQNDGWIPMSVMMKFQRLAKLSTDPKVIASALESSELMEVDDTGEELKMRRSPGHPLTEITDEKFKELQMRSIYCKGFPLDYTMNDLIEFFNAFGSFENIIMRKYKDKLTKSFKFKGSVFVTYATKEKAKEFLDLPDLKCKDKELIRMWQLEQIEQKKQEILANKLKRSKKAGDAAGDEKELKESFPKGATLHLQGDYTNLTREDIKEAFNKLGYETAFVAFNKGEKEAHIRLNREDAGKDFVEKEGKEIDVAGSKLEARLLEGEEEEQFLRKAMEDRNAYLKKCQQARQGGRRGGKGGKGRGKNMRKRKGSIETSDEPSAKKTVVAE</sequence>
<dbReference type="SMART" id="SM00360">
    <property type="entry name" value="RRM"/>
    <property type="match status" value="2"/>
</dbReference>
<reference evidence="9 10" key="1">
    <citation type="submission" date="2023-09" db="EMBL/GenBank/DDBJ databases">
        <title>Genomes of two closely related lineages of the louse Polyplax serrata with different host specificities.</title>
        <authorList>
            <person name="Martinu J."/>
            <person name="Tarabai H."/>
            <person name="Stefka J."/>
            <person name="Hypsa V."/>
        </authorList>
    </citation>
    <scope>NUCLEOTIDE SEQUENCE [LARGE SCALE GENOMIC DNA]</scope>
    <source>
        <strain evidence="9">98ZLc_SE</strain>
    </source>
</reference>
<evidence type="ECO:0000313" key="9">
    <source>
        <dbReference type="EMBL" id="KAK6619212.1"/>
    </source>
</evidence>
<accession>A0ABR1AGX4</accession>
<comment type="caution">
    <text evidence="9">The sequence shown here is derived from an EMBL/GenBank/DDBJ whole genome shotgun (WGS) entry which is preliminary data.</text>
</comment>
<protein>
    <submittedName>
        <fullName evidence="9">Uncharacterized protein</fullName>
    </submittedName>
</protein>
<proteinExistence type="predicted"/>
<dbReference type="PRINTS" id="PR00302">
    <property type="entry name" value="LUPUSLA"/>
</dbReference>
<dbReference type="Gene3D" id="1.10.10.10">
    <property type="entry name" value="Winged helix-like DNA-binding domain superfamily/Winged helix DNA-binding domain"/>
    <property type="match status" value="1"/>
</dbReference>
<evidence type="ECO:0000256" key="1">
    <source>
        <dbReference type="ARBA" id="ARBA00004123"/>
    </source>
</evidence>
<dbReference type="Pfam" id="PF08777">
    <property type="entry name" value="RRM_3"/>
    <property type="match status" value="1"/>
</dbReference>
<dbReference type="Proteomes" id="UP001359485">
    <property type="component" value="Unassembled WGS sequence"/>
</dbReference>
<dbReference type="InterPro" id="IPR000504">
    <property type="entry name" value="RRM_dom"/>
</dbReference>
<keyword evidence="10" id="KW-1185">Reference proteome</keyword>
<organism evidence="9 10">
    <name type="scientific">Polyplax serrata</name>
    <name type="common">Common mouse louse</name>
    <dbReference type="NCBI Taxonomy" id="468196"/>
    <lineage>
        <taxon>Eukaryota</taxon>
        <taxon>Metazoa</taxon>
        <taxon>Ecdysozoa</taxon>
        <taxon>Arthropoda</taxon>
        <taxon>Hexapoda</taxon>
        <taxon>Insecta</taxon>
        <taxon>Pterygota</taxon>
        <taxon>Neoptera</taxon>
        <taxon>Paraneoptera</taxon>
        <taxon>Psocodea</taxon>
        <taxon>Troctomorpha</taxon>
        <taxon>Phthiraptera</taxon>
        <taxon>Anoplura</taxon>
        <taxon>Polyplacidae</taxon>
        <taxon>Polyplax</taxon>
    </lineage>
</organism>
<dbReference type="InterPro" id="IPR036390">
    <property type="entry name" value="WH_DNA-bd_sf"/>
</dbReference>
<dbReference type="SUPFAM" id="SSF54928">
    <property type="entry name" value="RNA-binding domain, RBD"/>
    <property type="match status" value="2"/>
</dbReference>
<dbReference type="Gene3D" id="3.30.70.330">
    <property type="match status" value="2"/>
</dbReference>
<feature type="compositionally biased region" description="Basic and acidic residues" evidence="5">
    <location>
        <begin position="16"/>
        <end position="25"/>
    </location>
</feature>
<comment type="subcellular location">
    <subcellularLocation>
        <location evidence="1">Nucleus</location>
    </subcellularLocation>
</comment>
<evidence type="ECO:0000259" key="8">
    <source>
        <dbReference type="PROSITE" id="PS51939"/>
    </source>
</evidence>
<evidence type="ECO:0000256" key="3">
    <source>
        <dbReference type="ARBA" id="ARBA00023242"/>
    </source>
</evidence>
<evidence type="ECO:0000256" key="4">
    <source>
        <dbReference type="PROSITE-ProRule" id="PRU00332"/>
    </source>
</evidence>
<evidence type="ECO:0000256" key="2">
    <source>
        <dbReference type="ARBA" id="ARBA00022884"/>
    </source>
</evidence>
<feature type="region of interest" description="Disordered" evidence="5">
    <location>
        <begin position="338"/>
        <end position="382"/>
    </location>
</feature>
<evidence type="ECO:0000313" key="10">
    <source>
        <dbReference type="Proteomes" id="UP001359485"/>
    </source>
</evidence>
<feature type="domain" description="XRRM" evidence="8">
    <location>
        <begin position="239"/>
        <end position="365"/>
    </location>
</feature>
<dbReference type="InterPro" id="IPR002344">
    <property type="entry name" value="Lupus_La"/>
</dbReference>
<feature type="domain" description="RRM" evidence="6">
    <location>
        <begin position="125"/>
        <end position="222"/>
    </location>
</feature>
<dbReference type="Pfam" id="PF05383">
    <property type="entry name" value="La"/>
    <property type="match status" value="1"/>
</dbReference>
<feature type="region of interest" description="Disordered" evidence="5">
    <location>
        <begin position="1"/>
        <end position="25"/>
    </location>
</feature>
<dbReference type="PANTHER" id="PTHR22792">
    <property type="entry name" value="LUPUS LA PROTEIN-RELATED"/>
    <property type="match status" value="1"/>
</dbReference>
<keyword evidence="3" id="KW-0539">Nucleus</keyword>
<evidence type="ECO:0000256" key="5">
    <source>
        <dbReference type="SAM" id="MobiDB-lite"/>
    </source>
</evidence>
<feature type="compositionally biased region" description="Basic residues" evidence="5">
    <location>
        <begin position="345"/>
        <end position="364"/>
    </location>
</feature>
<dbReference type="SUPFAM" id="SSF46785">
    <property type="entry name" value="Winged helix' DNA-binding domain"/>
    <property type="match status" value="1"/>
</dbReference>
<dbReference type="InterPro" id="IPR012677">
    <property type="entry name" value="Nucleotide-bd_a/b_plait_sf"/>
</dbReference>